<keyword evidence="1" id="KW-0812">Transmembrane</keyword>
<protein>
    <submittedName>
        <fullName evidence="2">Uncharacterized protein</fullName>
    </submittedName>
</protein>
<sequence>MAWDFLSIVHLRAEFRPFLSEYKSSILAWGSGILGTVLWIASSVLSSTPVAVSAAGMYIVPAAGYYLAYRPFGIQIDLTPIATVDGEKEPDKVAESRGEAILRDGECELRGGVTISERLDSFAIQFDVPDDVRVELRDIPCAEHDYNLEENVLRADDVSVYRFSIVLLVYLEGHVDGQTYEYPLKIRDGEGGKPVQSMDLVTR</sequence>
<reference evidence="3" key="1">
    <citation type="submission" date="2019-05" db="EMBL/GenBank/DDBJ databases">
        <title>Genome sequence and methylation pattern of the halophilic Archaeon Natrinema versiforme BOL5-4.</title>
        <authorList>
            <person name="DasSarma P."/>
            <person name="Anton B.P."/>
            <person name="DasSarma S.L."/>
            <person name="Martinez F.L."/>
            <person name="Guzman D."/>
            <person name="Roberts R.J."/>
            <person name="DasSarma S."/>
        </authorList>
    </citation>
    <scope>NUCLEOTIDE SEQUENCE [LARGE SCALE GENOMIC DNA]</scope>
    <source>
        <strain evidence="3">BOL5-4</strain>
    </source>
</reference>
<gene>
    <name evidence="2" type="ORF">FEJ81_15070</name>
</gene>
<dbReference type="GeneID" id="40266621"/>
<keyword evidence="1" id="KW-0472">Membrane</keyword>
<dbReference type="OrthoDB" id="350954at2157"/>
<organism evidence="2 3">
    <name type="scientific">Natrinema versiforme</name>
    <dbReference type="NCBI Taxonomy" id="88724"/>
    <lineage>
        <taxon>Archaea</taxon>
        <taxon>Methanobacteriati</taxon>
        <taxon>Methanobacteriota</taxon>
        <taxon>Stenosarchaea group</taxon>
        <taxon>Halobacteria</taxon>
        <taxon>Halobacteriales</taxon>
        <taxon>Natrialbaceae</taxon>
        <taxon>Natrinema</taxon>
    </lineage>
</organism>
<dbReference type="KEGG" id="nvr:FEJ81_15070"/>
<dbReference type="Proteomes" id="UP000302218">
    <property type="component" value="Chromosome"/>
</dbReference>
<feature type="transmembrane region" description="Helical" evidence="1">
    <location>
        <begin position="50"/>
        <end position="68"/>
    </location>
</feature>
<keyword evidence="1" id="KW-1133">Transmembrane helix</keyword>
<evidence type="ECO:0000256" key="1">
    <source>
        <dbReference type="SAM" id="Phobius"/>
    </source>
</evidence>
<dbReference type="RefSeq" id="WP_138246060.1">
    <property type="nucleotide sequence ID" value="NZ_CP040330.1"/>
</dbReference>
<evidence type="ECO:0000313" key="2">
    <source>
        <dbReference type="EMBL" id="QCS43606.1"/>
    </source>
</evidence>
<feature type="transmembrane region" description="Helical" evidence="1">
    <location>
        <begin position="26"/>
        <end position="44"/>
    </location>
</feature>
<name>A0A4V1FZZ9_9EURY</name>
<proteinExistence type="predicted"/>
<evidence type="ECO:0000313" key="3">
    <source>
        <dbReference type="Proteomes" id="UP000302218"/>
    </source>
</evidence>
<dbReference type="AlphaFoldDB" id="A0A4V1FZZ9"/>
<dbReference type="EMBL" id="CP040330">
    <property type="protein sequence ID" value="QCS43606.1"/>
    <property type="molecule type" value="Genomic_DNA"/>
</dbReference>
<accession>A0A4V1FZZ9</accession>